<feature type="signal peptide" evidence="1">
    <location>
        <begin position="1"/>
        <end position="30"/>
    </location>
</feature>
<evidence type="ECO:0008006" key="4">
    <source>
        <dbReference type="Google" id="ProtNLM"/>
    </source>
</evidence>
<proteinExistence type="predicted"/>
<dbReference type="Proteomes" id="UP000247772">
    <property type="component" value="Unassembled WGS sequence"/>
</dbReference>
<organism evidence="2 3">
    <name type="scientific">Paraburkholderia silvatlantica</name>
    <dbReference type="NCBI Taxonomy" id="321895"/>
    <lineage>
        <taxon>Bacteria</taxon>
        <taxon>Pseudomonadati</taxon>
        <taxon>Pseudomonadota</taxon>
        <taxon>Betaproteobacteria</taxon>
        <taxon>Burkholderiales</taxon>
        <taxon>Burkholderiaceae</taxon>
        <taxon>Paraburkholderia</taxon>
    </lineage>
</organism>
<reference evidence="2 3" key="1">
    <citation type="submission" date="2018-06" db="EMBL/GenBank/DDBJ databases">
        <title>Genomic Encyclopedia of Type Strains, Phase IV (KMG-V): Genome sequencing to study the core and pangenomes of soil and plant-associated prokaryotes.</title>
        <authorList>
            <person name="Whitman W."/>
        </authorList>
    </citation>
    <scope>NUCLEOTIDE SEQUENCE [LARGE SCALE GENOMIC DNA]</scope>
    <source>
        <strain evidence="2 3">SRCL-318</strain>
    </source>
</reference>
<evidence type="ECO:0000256" key="1">
    <source>
        <dbReference type="SAM" id="SignalP"/>
    </source>
</evidence>
<dbReference type="AlphaFoldDB" id="A0A2U1AB88"/>
<name>A0A2U1AB88_9BURK</name>
<feature type="chain" id="PRO_5030057790" description="Transmembrane protein" evidence="1">
    <location>
        <begin position="31"/>
        <end position="171"/>
    </location>
</feature>
<dbReference type="EMBL" id="QJSQ01000022">
    <property type="protein sequence ID" value="PYE18357.1"/>
    <property type="molecule type" value="Genomic_DNA"/>
</dbReference>
<evidence type="ECO:0000313" key="2">
    <source>
        <dbReference type="EMBL" id="PYE18357.1"/>
    </source>
</evidence>
<protein>
    <recommendedName>
        <fullName evidence="4">Transmembrane protein</fullName>
    </recommendedName>
</protein>
<keyword evidence="1" id="KW-0732">Signal</keyword>
<comment type="caution">
    <text evidence="2">The sequence shown here is derived from an EMBL/GenBank/DDBJ whole genome shotgun (WGS) entry which is preliminary data.</text>
</comment>
<dbReference type="OrthoDB" id="7060294at2"/>
<accession>A0A2U1AB88</accession>
<gene>
    <name evidence="2" type="ORF">C7410_12259</name>
</gene>
<sequence>MSGCCHRWPRALLIASGVCLAVARLQPAAAEESASAAHKPAAAAVKQSPYSPANLPQRAKGYYELAQGIDHLSVRRTASGNLIRFSYRVTDPVAARPLGEKTATAVMFGRTSHALLEIPVMDKVGALRQSGPLETGQEYWMVFSNKGGVIKAGERVDVFVGSFHVDGLIVQ</sequence>
<evidence type="ECO:0000313" key="3">
    <source>
        <dbReference type="Proteomes" id="UP000247772"/>
    </source>
</evidence>